<proteinExistence type="predicted"/>
<gene>
    <name evidence="1" type="ORF">KIN20_012482</name>
</gene>
<sequence>MPCAIVPGPGGLKITPVPDSHLIILGSLSTTNIIMASWSRAMRQKCSEPSDSHVAIWSIRATFFSAAATVCGN</sequence>
<reference evidence="1" key="1">
    <citation type="submission" date="2021-06" db="EMBL/GenBank/DDBJ databases">
        <title>Parelaphostrongylus tenuis whole genome reference sequence.</title>
        <authorList>
            <person name="Garwood T.J."/>
            <person name="Larsen P.A."/>
            <person name="Fountain-Jones N.M."/>
            <person name="Garbe J.R."/>
            <person name="Macchietto M.G."/>
            <person name="Kania S.A."/>
            <person name="Gerhold R.W."/>
            <person name="Richards J.E."/>
            <person name="Wolf T.M."/>
        </authorList>
    </citation>
    <scope>NUCLEOTIDE SEQUENCE</scope>
    <source>
        <strain evidence="1">MNPRO001-30</strain>
        <tissue evidence="1">Meninges</tissue>
    </source>
</reference>
<protein>
    <submittedName>
        <fullName evidence="1">Uncharacterized protein</fullName>
    </submittedName>
</protein>
<evidence type="ECO:0000313" key="2">
    <source>
        <dbReference type="Proteomes" id="UP001196413"/>
    </source>
</evidence>
<evidence type="ECO:0000313" key="1">
    <source>
        <dbReference type="EMBL" id="KAJ1355173.1"/>
    </source>
</evidence>
<name>A0AAD5MFA3_PARTN</name>
<dbReference type="EMBL" id="JAHQIW010002375">
    <property type="protein sequence ID" value="KAJ1355173.1"/>
    <property type="molecule type" value="Genomic_DNA"/>
</dbReference>
<keyword evidence="2" id="KW-1185">Reference proteome</keyword>
<dbReference type="Proteomes" id="UP001196413">
    <property type="component" value="Unassembled WGS sequence"/>
</dbReference>
<accession>A0AAD5MFA3</accession>
<comment type="caution">
    <text evidence="1">The sequence shown here is derived from an EMBL/GenBank/DDBJ whole genome shotgun (WGS) entry which is preliminary data.</text>
</comment>
<dbReference type="AlphaFoldDB" id="A0AAD5MFA3"/>
<organism evidence="1 2">
    <name type="scientific">Parelaphostrongylus tenuis</name>
    <name type="common">Meningeal worm</name>
    <dbReference type="NCBI Taxonomy" id="148309"/>
    <lineage>
        <taxon>Eukaryota</taxon>
        <taxon>Metazoa</taxon>
        <taxon>Ecdysozoa</taxon>
        <taxon>Nematoda</taxon>
        <taxon>Chromadorea</taxon>
        <taxon>Rhabditida</taxon>
        <taxon>Rhabditina</taxon>
        <taxon>Rhabditomorpha</taxon>
        <taxon>Strongyloidea</taxon>
        <taxon>Metastrongylidae</taxon>
        <taxon>Parelaphostrongylus</taxon>
    </lineage>
</organism>